<evidence type="ECO:0000256" key="1">
    <source>
        <dbReference type="ARBA" id="ARBA00000085"/>
    </source>
</evidence>
<dbReference type="PROSITE" id="PS50885">
    <property type="entry name" value="HAMP"/>
    <property type="match status" value="1"/>
</dbReference>
<evidence type="ECO:0000256" key="6">
    <source>
        <dbReference type="ARBA" id="ARBA00022679"/>
    </source>
</evidence>
<dbReference type="GO" id="GO:0005524">
    <property type="term" value="F:ATP binding"/>
    <property type="evidence" value="ECO:0007669"/>
    <property type="project" value="UniProtKB-KW"/>
</dbReference>
<evidence type="ECO:0000256" key="5">
    <source>
        <dbReference type="ARBA" id="ARBA00022553"/>
    </source>
</evidence>
<dbReference type="EMBL" id="QLUW01000006">
    <property type="protein sequence ID" value="RAP73691.1"/>
    <property type="molecule type" value="Genomic_DNA"/>
</dbReference>
<dbReference type="GO" id="GO:0005886">
    <property type="term" value="C:plasma membrane"/>
    <property type="evidence" value="ECO:0007669"/>
    <property type="project" value="UniProtKB-SubCell"/>
</dbReference>
<gene>
    <name evidence="17" type="ORF">DL346_25830</name>
</gene>
<reference evidence="17 18" key="1">
    <citation type="submission" date="2018-06" db="EMBL/GenBank/DDBJ databases">
        <title>Paenibacillus montanisoli sp. nov., isolated from mountain area soil.</title>
        <authorList>
            <person name="Wu M."/>
        </authorList>
    </citation>
    <scope>NUCLEOTIDE SEQUENCE [LARGE SCALE GENOMIC DNA]</scope>
    <source>
        <strain evidence="17 18">RA17</strain>
    </source>
</reference>
<evidence type="ECO:0000256" key="8">
    <source>
        <dbReference type="ARBA" id="ARBA00022741"/>
    </source>
</evidence>
<dbReference type="SMART" id="SM00304">
    <property type="entry name" value="HAMP"/>
    <property type="match status" value="1"/>
</dbReference>
<feature type="transmembrane region" description="Helical" evidence="14">
    <location>
        <begin position="170"/>
        <end position="189"/>
    </location>
</feature>
<comment type="catalytic activity">
    <reaction evidence="1">
        <text>ATP + protein L-histidine = ADP + protein N-phospho-L-histidine.</text>
        <dbReference type="EC" id="2.7.13.3"/>
    </reaction>
</comment>
<dbReference type="SUPFAM" id="SSF158472">
    <property type="entry name" value="HAMP domain-like"/>
    <property type="match status" value="1"/>
</dbReference>
<dbReference type="Gene3D" id="3.30.565.10">
    <property type="entry name" value="Histidine kinase-like ATPase, C-terminal domain"/>
    <property type="match status" value="1"/>
</dbReference>
<dbReference type="Pfam" id="PF02518">
    <property type="entry name" value="HATPase_c"/>
    <property type="match status" value="1"/>
</dbReference>
<dbReference type="GO" id="GO:0000155">
    <property type="term" value="F:phosphorelay sensor kinase activity"/>
    <property type="evidence" value="ECO:0007669"/>
    <property type="project" value="InterPro"/>
</dbReference>
<dbReference type="PROSITE" id="PS50109">
    <property type="entry name" value="HIS_KIN"/>
    <property type="match status" value="1"/>
</dbReference>
<evidence type="ECO:0000259" key="15">
    <source>
        <dbReference type="PROSITE" id="PS50109"/>
    </source>
</evidence>
<dbReference type="CDD" id="cd00082">
    <property type="entry name" value="HisKA"/>
    <property type="match status" value="1"/>
</dbReference>
<evidence type="ECO:0000256" key="3">
    <source>
        <dbReference type="ARBA" id="ARBA00012438"/>
    </source>
</evidence>
<dbReference type="Gene3D" id="6.10.340.10">
    <property type="match status" value="1"/>
</dbReference>
<keyword evidence="4" id="KW-1003">Cell membrane</keyword>
<feature type="domain" description="HAMP" evidence="16">
    <location>
        <begin position="191"/>
        <end position="243"/>
    </location>
</feature>
<evidence type="ECO:0000256" key="7">
    <source>
        <dbReference type="ARBA" id="ARBA00022692"/>
    </source>
</evidence>
<feature type="transmembrane region" description="Helical" evidence="14">
    <location>
        <begin position="12"/>
        <end position="31"/>
    </location>
</feature>
<name>A0A328TX70_9BACL</name>
<dbReference type="InterPro" id="IPR003594">
    <property type="entry name" value="HATPase_dom"/>
</dbReference>
<dbReference type="InterPro" id="IPR036097">
    <property type="entry name" value="HisK_dim/P_sf"/>
</dbReference>
<evidence type="ECO:0000256" key="11">
    <source>
        <dbReference type="ARBA" id="ARBA00022989"/>
    </source>
</evidence>
<dbReference type="InterPro" id="IPR003660">
    <property type="entry name" value="HAMP_dom"/>
</dbReference>
<keyword evidence="12" id="KW-0902">Two-component regulatory system</keyword>
<dbReference type="SUPFAM" id="SSF47384">
    <property type="entry name" value="Homodimeric domain of signal transducing histidine kinase"/>
    <property type="match status" value="1"/>
</dbReference>
<evidence type="ECO:0000256" key="13">
    <source>
        <dbReference type="ARBA" id="ARBA00023136"/>
    </source>
</evidence>
<dbReference type="InterPro" id="IPR050398">
    <property type="entry name" value="HssS/ArlS-like"/>
</dbReference>
<evidence type="ECO:0000256" key="4">
    <source>
        <dbReference type="ARBA" id="ARBA00022475"/>
    </source>
</evidence>
<dbReference type="AlphaFoldDB" id="A0A328TX70"/>
<accession>A0A328TX70</accession>
<evidence type="ECO:0000313" key="17">
    <source>
        <dbReference type="EMBL" id="RAP73691.1"/>
    </source>
</evidence>
<comment type="caution">
    <text evidence="17">The sequence shown here is derived from an EMBL/GenBank/DDBJ whole genome shotgun (WGS) entry which is preliminary data.</text>
</comment>
<keyword evidence="13 14" id="KW-0472">Membrane</keyword>
<comment type="subcellular location">
    <subcellularLocation>
        <location evidence="2">Cell membrane</location>
        <topology evidence="2">Multi-pass membrane protein</topology>
    </subcellularLocation>
</comment>
<keyword evidence="8" id="KW-0547">Nucleotide-binding</keyword>
<dbReference type="Pfam" id="PF00512">
    <property type="entry name" value="HisKA"/>
    <property type="match status" value="1"/>
</dbReference>
<dbReference type="EC" id="2.7.13.3" evidence="3"/>
<dbReference type="CDD" id="cd00075">
    <property type="entry name" value="HATPase"/>
    <property type="match status" value="1"/>
</dbReference>
<dbReference type="RefSeq" id="WP_240633444.1">
    <property type="nucleotide sequence ID" value="NZ_QLUW01000006.1"/>
</dbReference>
<evidence type="ECO:0000256" key="12">
    <source>
        <dbReference type="ARBA" id="ARBA00023012"/>
    </source>
</evidence>
<dbReference type="Gene3D" id="1.10.287.130">
    <property type="match status" value="1"/>
</dbReference>
<keyword evidence="5" id="KW-0597">Phosphoprotein</keyword>
<evidence type="ECO:0000256" key="10">
    <source>
        <dbReference type="ARBA" id="ARBA00022840"/>
    </source>
</evidence>
<dbReference type="InterPro" id="IPR036890">
    <property type="entry name" value="HATPase_C_sf"/>
</dbReference>
<dbReference type="Pfam" id="PF00672">
    <property type="entry name" value="HAMP"/>
    <property type="match status" value="1"/>
</dbReference>
<evidence type="ECO:0000259" key="16">
    <source>
        <dbReference type="PROSITE" id="PS50885"/>
    </source>
</evidence>
<keyword evidence="10" id="KW-0067">ATP-binding</keyword>
<evidence type="ECO:0000256" key="2">
    <source>
        <dbReference type="ARBA" id="ARBA00004651"/>
    </source>
</evidence>
<dbReference type="PRINTS" id="PR00344">
    <property type="entry name" value="BCTRLSENSOR"/>
</dbReference>
<evidence type="ECO:0000256" key="9">
    <source>
        <dbReference type="ARBA" id="ARBA00022777"/>
    </source>
</evidence>
<dbReference type="InterPro" id="IPR004358">
    <property type="entry name" value="Sig_transdc_His_kin-like_C"/>
</dbReference>
<dbReference type="Proteomes" id="UP000249260">
    <property type="component" value="Unassembled WGS sequence"/>
</dbReference>
<protein>
    <recommendedName>
        <fullName evidence="3">histidine kinase</fullName>
        <ecNumber evidence="3">2.7.13.3</ecNumber>
    </recommendedName>
</protein>
<proteinExistence type="predicted"/>
<dbReference type="PANTHER" id="PTHR45528">
    <property type="entry name" value="SENSOR HISTIDINE KINASE CPXA"/>
    <property type="match status" value="1"/>
</dbReference>
<keyword evidence="6" id="KW-0808">Transferase</keyword>
<evidence type="ECO:0000256" key="14">
    <source>
        <dbReference type="SAM" id="Phobius"/>
    </source>
</evidence>
<keyword evidence="7 14" id="KW-0812">Transmembrane</keyword>
<dbReference type="SMART" id="SM00388">
    <property type="entry name" value="HisKA"/>
    <property type="match status" value="1"/>
</dbReference>
<feature type="domain" description="Histidine kinase" evidence="15">
    <location>
        <begin position="258"/>
        <end position="475"/>
    </location>
</feature>
<dbReference type="SUPFAM" id="SSF55874">
    <property type="entry name" value="ATPase domain of HSP90 chaperone/DNA topoisomerase II/histidine kinase"/>
    <property type="match status" value="1"/>
</dbReference>
<dbReference type="InterPro" id="IPR003661">
    <property type="entry name" value="HisK_dim/P_dom"/>
</dbReference>
<keyword evidence="18" id="KW-1185">Reference proteome</keyword>
<keyword evidence="9" id="KW-0418">Kinase</keyword>
<organism evidence="17 18">
    <name type="scientific">Paenibacillus montanisoli</name>
    <dbReference type="NCBI Taxonomy" id="2081970"/>
    <lineage>
        <taxon>Bacteria</taxon>
        <taxon>Bacillati</taxon>
        <taxon>Bacillota</taxon>
        <taxon>Bacilli</taxon>
        <taxon>Bacillales</taxon>
        <taxon>Paenibacillaceae</taxon>
        <taxon>Paenibacillus</taxon>
    </lineage>
</organism>
<evidence type="ECO:0000313" key="18">
    <source>
        <dbReference type="Proteomes" id="UP000249260"/>
    </source>
</evidence>
<dbReference type="PANTHER" id="PTHR45528:SF1">
    <property type="entry name" value="SENSOR HISTIDINE KINASE CPXA"/>
    <property type="match status" value="1"/>
</dbReference>
<dbReference type="SMART" id="SM00387">
    <property type="entry name" value="HATPase_c"/>
    <property type="match status" value="1"/>
</dbReference>
<dbReference type="CDD" id="cd06225">
    <property type="entry name" value="HAMP"/>
    <property type="match status" value="1"/>
</dbReference>
<keyword evidence="11 14" id="KW-1133">Transmembrane helix</keyword>
<dbReference type="InterPro" id="IPR005467">
    <property type="entry name" value="His_kinase_dom"/>
</dbReference>
<sequence>MIIKSNKIIRVLLNYFLVIIPLTLFFLYVLYATLNIYLFSNINHTNNQSLDDKQLIDSLLEVAKNNPSEFFDHDYLVQLDESLKEANLHVGISHGSTIVYLTSNLYKDVSKNILFYPGSLGDNHVIKSNYRTYTMKSYPFQFDDGSEGTIFVINNHTFIMKLLLRYDPALILYIFIAIMILNGVLSIIISRKVIRPLKTLTDATIRVTNGDLDFSMKTSGKGEISVLANAFDDLRKRLKESMRKQLEMEEVRKWSLASFTHDFANPLMAAKGYIQGLLEGVANTPEKQKAYLDTIKVKIDETERLYRSFVLFYKLNLHQMTFKMNRIHIISYLHEFIQNYDTQLQLHNGKIELDVQAIANPFVYADEEHLKRVLNNILENSIKYCSNPIKIQINLSENENKIKILITDNGPGVKDDEIPYLFDRFFRAKHNKTVKGSGLGLSIASYTIKEMGGECGIISGRKNGFSIWFTLSQEKIESNEE</sequence>